<gene>
    <name evidence="5" type="ORF">H8S84_03345</name>
</gene>
<dbReference type="InterPro" id="IPR036428">
    <property type="entry name" value="PCD_sf"/>
</dbReference>
<dbReference type="Gene3D" id="3.30.1360.20">
    <property type="entry name" value="Transcriptional coactivator/pterin dehydratase"/>
    <property type="match status" value="1"/>
</dbReference>
<accession>A0A923N431</accession>
<protein>
    <recommendedName>
        <fullName evidence="3">4a-hydroxytetrahydrobiopterin dehydratase</fullName>
        <ecNumber evidence="3">4.2.1.96</ecNumber>
    </recommendedName>
</protein>
<dbReference type="EMBL" id="JACRVF010000001">
    <property type="protein sequence ID" value="MBC5991866.1"/>
    <property type="molecule type" value="Genomic_DNA"/>
</dbReference>
<reference evidence="5" key="1">
    <citation type="submission" date="2020-08" db="EMBL/GenBank/DDBJ databases">
        <title>Pontibacter sp. SD6 16S ribosomal RNA gene Genome sequencing and assembly.</title>
        <authorList>
            <person name="Kang M."/>
        </authorList>
    </citation>
    <scope>NUCLEOTIDE SEQUENCE</scope>
    <source>
        <strain evidence="5">SD6</strain>
    </source>
</reference>
<proteinExistence type="inferred from homology"/>
<organism evidence="5 6">
    <name type="scientific">Pontibacter cellulosilyticus</name>
    <dbReference type="NCBI Taxonomy" id="1720253"/>
    <lineage>
        <taxon>Bacteria</taxon>
        <taxon>Pseudomonadati</taxon>
        <taxon>Bacteroidota</taxon>
        <taxon>Cytophagia</taxon>
        <taxon>Cytophagales</taxon>
        <taxon>Hymenobacteraceae</taxon>
        <taxon>Pontibacter</taxon>
    </lineage>
</organism>
<sequence length="43" mass="5090">MRTVHCDLHIYFERVTVKLWTHAAIDLFENNFIMAATIDKILV</sequence>
<evidence type="ECO:0000313" key="5">
    <source>
        <dbReference type="EMBL" id="MBC5991866.1"/>
    </source>
</evidence>
<dbReference type="InterPro" id="IPR001533">
    <property type="entry name" value="Pterin_deHydtase"/>
</dbReference>
<name>A0A923N431_9BACT</name>
<keyword evidence="6" id="KW-1185">Reference proteome</keyword>
<dbReference type="GO" id="GO:0008124">
    <property type="term" value="F:4-alpha-hydroxytetrahydrobiopterin dehydratase activity"/>
    <property type="evidence" value="ECO:0007669"/>
    <property type="project" value="UniProtKB-EC"/>
</dbReference>
<dbReference type="Pfam" id="PF01329">
    <property type="entry name" value="Pterin_4a"/>
    <property type="match status" value="1"/>
</dbReference>
<evidence type="ECO:0000256" key="2">
    <source>
        <dbReference type="ARBA" id="ARBA00006472"/>
    </source>
</evidence>
<dbReference type="Proteomes" id="UP000603640">
    <property type="component" value="Unassembled WGS sequence"/>
</dbReference>
<comment type="catalytic activity">
    <reaction evidence="1">
        <text>(4aS,6R)-4a-hydroxy-L-erythro-5,6,7,8-tetrahydrobiopterin = (6R)-L-erythro-6,7-dihydrobiopterin + H2O</text>
        <dbReference type="Rhea" id="RHEA:11920"/>
        <dbReference type="ChEBI" id="CHEBI:15377"/>
        <dbReference type="ChEBI" id="CHEBI:15642"/>
        <dbReference type="ChEBI" id="CHEBI:43120"/>
        <dbReference type="EC" id="4.2.1.96"/>
    </reaction>
</comment>
<dbReference type="AlphaFoldDB" id="A0A923N431"/>
<dbReference type="SUPFAM" id="SSF55248">
    <property type="entry name" value="PCD-like"/>
    <property type="match status" value="1"/>
</dbReference>
<evidence type="ECO:0000256" key="3">
    <source>
        <dbReference type="ARBA" id="ARBA00013252"/>
    </source>
</evidence>
<dbReference type="GO" id="GO:0006729">
    <property type="term" value="P:tetrahydrobiopterin biosynthetic process"/>
    <property type="evidence" value="ECO:0007669"/>
    <property type="project" value="InterPro"/>
</dbReference>
<evidence type="ECO:0000256" key="4">
    <source>
        <dbReference type="ARBA" id="ARBA00023239"/>
    </source>
</evidence>
<comment type="similarity">
    <text evidence="2">Belongs to the pterin-4-alpha-carbinolamine dehydratase family.</text>
</comment>
<comment type="caution">
    <text evidence="5">The sequence shown here is derived from an EMBL/GenBank/DDBJ whole genome shotgun (WGS) entry which is preliminary data.</text>
</comment>
<dbReference type="EC" id="4.2.1.96" evidence="3"/>
<keyword evidence="4" id="KW-0456">Lyase</keyword>
<evidence type="ECO:0000256" key="1">
    <source>
        <dbReference type="ARBA" id="ARBA00001554"/>
    </source>
</evidence>
<dbReference type="RefSeq" id="WP_187065845.1">
    <property type="nucleotide sequence ID" value="NZ_JACRVF010000001.1"/>
</dbReference>
<evidence type="ECO:0000313" key="6">
    <source>
        <dbReference type="Proteomes" id="UP000603640"/>
    </source>
</evidence>